<name>A0A7S3BVV6_9VIRI</name>
<feature type="compositionally biased region" description="Basic and acidic residues" evidence="1">
    <location>
        <begin position="337"/>
        <end position="356"/>
    </location>
</feature>
<dbReference type="PANTHER" id="PTHR43268:SF3">
    <property type="entry name" value="RHODANESE-LIKE DOMAIN-CONTAINING PROTEIN 7-RELATED"/>
    <property type="match status" value="1"/>
</dbReference>
<organism evidence="3">
    <name type="scientific">Prasinoderma singulare</name>
    <dbReference type="NCBI Taxonomy" id="676789"/>
    <lineage>
        <taxon>Eukaryota</taxon>
        <taxon>Viridiplantae</taxon>
        <taxon>Prasinodermophyta</taxon>
        <taxon>Prasinodermophyceae</taxon>
        <taxon>Prasinodermales</taxon>
        <taxon>Prasinodermaceae</taxon>
        <taxon>Prasinoderma</taxon>
    </lineage>
</organism>
<feature type="compositionally biased region" description="Basic residues" evidence="1">
    <location>
        <begin position="357"/>
        <end position="367"/>
    </location>
</feature>
<dbReference type="InterPro" id="IPR020936">
    <property type="entry name" value="TrhO"/>
</dbReference>
<dbReference type="PROSITE" id="PS50206">
    <property type="entry name" value="RHODANESE_3"/>
    <property type="match status" value="1"/>
</dbReference>
<feature type="region of interest" description="Disordered" evidence="1">
    <location>
        <begin position="337"/>
        <end position="367"/>
    </location>
</feature>
<dbReference type="Gene3D" id="3.40.250.10">
    <property type="entry name" value="Rhodanese-like domain"/>
    <property type="match status" value="1"/>
</dbReference>
<dbReference type="InterPro" id="IPR036873">
    <property type="entry name" value="Rhodanese-like_dom_sf"/>
</dbReference>
<feature type="region of interest" description="Disordered" evidence="1">
    <location>
        <begin position="1"/>
        <end position="44"/>
    </location>
</feature>
<dbReference type="EMBL" id="HBHY01017159">
    <property type="protein sequence ID" value="CAE0146920.1"/>
    <property type="molecule type" value="Transcribed_RNA"/>
</dbReference>
<dbReference type="CDD" id="cd01518">
    <property type="entry name" value="RHOD_YceA"/>
    <property type="match status" value="1"/>
</dbReference>
<dbReference type="PANTHER" id="PTHR43268">
    <property type="entry name" value="THIOSULFATE SULFURTRANSFERASE/RHODANESE-LIKE DOMAIN-CONTAINING PROTEIN 2"/>
    <property type="match status" value="1"/>
</dbReference>
<reference evidence="3" key="1">
    <citation type="submission" date="2021-01" db="EMBL/GenBank/DDBJ databases">
        <authorList>
            <person name="Corre E."/>
            <person name="Pelletier E."/>
            <person name="Niang G."/>
            <person name="Scheremetjew M."/>
            <person name="Finn R."/>
            <person name="Kale V."/>
            <person name="Holt S."/>
            <person name="Cochrane G."/>
            <person name="Meng A."/>
            <person name="Brown T."/>
            <person name="Cohen L."/>
        </authorList>
    </citation>
    <scope>NUCLEOTIDE SEQUENCE</scope>
    <source>
        <strain evidence="3">RCC927</strain>
    </source>
</reference>
<sequence length="437" mass="48568">MAATARQRLVAQRGVPWRRRARRAAPRSCEAAAAARPSKQAPDVQARAEAALATGSAPGSPLTHEVVNFYALTGVDDPHALVERHRRFVEDNELDLRGRIYFSEQGVNAQLSGRGDHALRFARFAKEAHPGLREMDVKRWACGAHAFPRLSLRYKPNLVGVPGGCVALPLTDETKRCETLSPTEWREAVEGAAAAEQSDDADGEGQRTVVLDLRNAYEHDVGHFEGARRPDSDTFNEQHLAIPEDIDPEKDRVLMYCTGGIRCDVYSSKMREQGFKNLYSLEGGVANYFKEEGDAAWNGHLFVFDSRLAVPPVSPEETPDPEMTAEALEAALMAVDGKDQREVERYGPPPERGEGRKQRRAKRLARQRQRREAYLLSLGERGTAAAEEAARRLVVRSAEADEGIPSAEEDVDTVLEAKQLERIKRRAIEAAFRNRRG</sequence>
<dbReference type="SMART" id="SM00450">
    <property type="entry name" value="RHOD"/>
    <property type="match status" value="1"/>
</dbReference>
<dbReference type="Pfam" id="PF00581">
    <property type="entry name" value="Rhodanese"/>
    <property type="match status" value="1"/>
</dbReference>
<dbReference type="Pfam" id="PF17773">
    <property type="entry name" value="UPF0176_N"/>
    <property type="match status" value="1"/>
</dbReference>
<evidence type="ECO:0000313" key="3">
    <source>
        <dbReference type="EMBL" id="CAE0146920.1"/>
    </source>
</evidence>
<feature type="domain" description="Rhodanese" evidence="2">
    <location>
        <begin position="204"/>
        <end position="297"/>
    </location>
</feature>
<dbReference type="InterPro" id="IPR040503">
    <property type="entry name" value="TRHO_N"/>
</dbReference>
<evidence type="ECO:0000256" key="1">
    <source>
        <dbReference type="SAM" id="MobiDB-lite"/>
    </source>
</evidence>
<accession>A0A7S3BVV6</accession>
<gene>
    <name evidence="3" type="ORF">PSIN1315_LOCUS11087</name>
</gene>
<dbReference type="SUPFAM" id="SSF52821">
    <property type="entry name" value="Rhodanese/Cell cycle control phosphatase"/>
    <property type="match status" value="1"/>
</dbReference>
<proteinExistence type="predicted"/>
<protein>
    <recommendedName>
        <fullName evidence="2">Rhodanese domain-containing protein</fullName>
    </recommendedName>
</protein>
<feature type="compositionally biased region" description="Low complexity" evidence="1">
    <location>
        <begin position="26"/>
        <end position="35"/>
    </location>
</feature>
<dbReference type="Gene3D" id="3.30.70.100">
    <property type="match status" value="1"/>
</dbReference>
<evidence type="ECO:0000259" key="2">
    <source>
        <dbReference type="PROSITE" id="PS50206"/>
    </source>
</evidence>
<dbReference type="AlphaFoldDB" id="A0A7S3BVV6"/>
<dbReference type="InterPro" id="IPR001763">
    <property type="entry name" value="Rhodanese-like_dom"/>
</dbReference>
<feature type="compositionally biased region" description="Basic residues" evidence="1">
    <location>
        <begin position="16"/>
        <end position="25"/>
    </location>
</feature>